<sequence length="90" mass="9843">MAFPRARTAMTEVEIQSGTDRYVEQPGQALSYLVGRLEVRRIRARAERVPGAGFDIRAFHDVVLAHGALPLDVLDRVVGDWLTRGGPAGS</sequence>
<dbReference type="PANTHER" id="PTHR33361">
    <property type="entry name" value="GLR0591 PROTEIN"/>
    <property type="match status" value="1"/>
</dbReference>
<proteinExistence type="predicted"/>
<dbReference type="InterPro" id="IPR010281">
    <property type="entry name" value="DUF885"/>
</dbReference>
<keyword evidence="2" id="KW-1185">Reference proteome</keyword>
<dbReference type="Proteomes" id="UP001519363">
    <property type="component" value="Unassembled WGS sequence"/>
</dbReference>
<dbReference type="PANTHER" id="PTHR33361:SF2">
    <property type="entry name" value="DUF885 DOMAIN-CONTAINING PROTEIN"/>
    <property type="match status" value="1"/>
</dbReference>
<name>A0ABS5AN93_9PSEU</name>
<evidence type="ECO:0000313" key="2">
    <source>
        <dbReference type="Proteomes" id="UP001519363"/>
    </source>
</evidence>
<gene>
    <name evidence="1" type="ORF">JOF53_006903</name>
</gene>
<dbReference type="EMBL" id="JAGIOO010000001">
    <property type="protein sequence ID" value="MBP2478031.1"/>
    <property type="molecule type" value="Genomic_DNA"/>
</dbReference>
<dbReference type="RefSeq" id="WP_307850294.1">
    <property type="nucleotide sequence ID" value="NZ_JAGIOO010000001.1"/>
</dbReference>
<organism evidence="1 2">
    <name type="scientific">Crossiella equi</name>
    <dbReference type="NCBI Taxonomy" id="130796"/>
    <lineage>
        <taxon>Bacteria</taxon>
        <taxon>Bacillati</taxon>
        <taxon>Actinomycetota</taxon>
        <taxon>Actinomycetes</taxon>
        <taxon>Pseudonocardiales</taxon>
        <taxon>Pseudonocardiaceae</taxon>
        <taxon>Crossiella</taxon>
    </lineage>
</organism>
<evidence type="ECO:0000313" key="1">
    <source>
        <dbReference type="EMBL" id="MBP2478031.1"/>
    </source>
</evidence>
<accession>A0ABS5AN93</accession>
<dbReference type="Pfam" id="PF05960">
    <property type="entry name" value="DUF885"/>
    <property type="match status" value="1"/>
</dbReference>
<protein>
    <submittedName>
        <fullName evidence="1">Uncharacterized protein (DUF885 family)</fullName>
    </submittedName>
</protein>
<reference evidence="1 2" key="1">
    <citation type="submission" date="2021-03" db="EMBL/GenBank/DDBJ databases">
        <title>Sequencing the genomes of 1000 actinobacteria strains.</title>
        <authorList>
            <person name="Klenk H.-P."/>
        </authorList>
    </citation>
    <scope>NUCLEOTIDE SEQUENCE [LARGE SCALE GENOMIC DNA]</scope>
    <source>
        <strain evidence="1 2">DSM 44580</strain>
    </source>
</reference>
<comment type="caution">
    <text evidence="1">The sequence shown here is derived from an EMBL/GenBank/DDBJ whole genome shotgun (WGS) entry which is preliminary data.</text>
</comment>